<keyword evidence="1" id="KW-0547">Nucleotide-binding</keyword>
<dbReference type="SMART" id="SM00220">
    <property type="entry name" value="S_TKc"/>
    <property type="match status" value="1"/>
</dbReference>
<keyword evidence="2" id="KW-0067">ATP-binding</keyword>
<keyword evidence="6" id="KW-1185">Reference proteome</keyword>
<evidence type="ECO:0000313" key="5">
    <source>
        <dbReference type="EMBL" id="KAK2184590.1"/>
    </source>
</evidence>
<protein>
    <recommendedName>
        <fullName evidence="4">Protein kinase domain-containing protein</fullName>
    </recommendedName>
</protein>
<name>A0AAD9NY39_RIDPI</name>
<dbReference type="PANTHER" id="PTHR44329:SF298">
    <property type="entry name" value="MIXED LINEAGE KINASE DOMAIN-LIKE PROTEIN"/>
    <property type="match status" value="1"/>
</dbReference>
<dbReference type="PROSITE" id="PS00108">
    <property type="entry name" value="PROTEIN_KINASE_ST"/>
    <property type="match status" value="1"/>
</dbReference>
<dbReference type="InterPro" id="IPR001245">
    <property type="entry name" value="Ser-Thr/Tyr_kinase_cat_dom"/>
</dbReference>
<organism evidence="5 6">
    <name type="scientific">Ridgeia piscesae</name>
    <name type="common">Tubeworm</name>
    <dbReference type="NCBI Taxonomy" id="27915"/>
    <lineage>
        <taxon>Eukaryota</taxon>
        <taxon>Metazoa</taxon>
        <taxon>Spiralia</taxon>
        <taxon>Lophotrochozoa</taxon>
        <taxon>Annelida</taxon>
        <taxon>Polychaeta</taxon>
        <taxon>Sedentaria</taxon>
        <taxon>Canalipalpata</taxon>
        <taxon>Sabellida</taxon>
        <taxon>Siboglinidae</taxon>
        <taxon>Ridgeia</taxon>
    </lineage>
</organism>
<dbReference type="InterPro" id="IPR011009">
    <property type="entry name" value="Kinase-like_dom_sf"/>
</dbReference>
<evidence type="ECO:0000259" key="4">
    <source>
        <dbReference type="PROSITE" id="PS50011"/>
    </source>
</evidence>
<gene>
    <name evidence="5" type="ORF">NP493_258g00005</name>
</gene>
<feature type="compositionally biased region" description="Low complexity" evidence="3">
    <location>
        <begin position="308"/>
        <end position="328"/>
    </location>
</feature>
<dbReference type="GO" id="GO:0005524">
    <property type="term" value="F:ATP binding"/>
    <property type="evidence" value="ECO:0007669"/>
    <property type="project" value="UniProtKB-KW"/>
</dbReference>
<dbReference type="InterPro" id="IPR000719">
    <property type="entry name" value="Prot_kinase_dom"/>
</dbReference>
<sequence length="450" mass="49778">MALGMNYLHRHRPAVIHLDLKSTNVLLNNDLRAKIADFGFSKLRHDADVVAKLHKHQSSQGHLKGTPAWMAPELFDSGDITPKSDVYSFAVILWEMVTGRLPYEGCSVFQVIERVRKNKRPEIPGEESCPEGLRTLIERCWAQKSTMRPHFKNILESLDELHFPPEWRSLFSAAGVPDSTLDDIRSTRTLISLVSQSVELQGDRPCGVPPLQLSDDDSDDASRQQKCGSPTFAGMKKSAKKMVTESMTQEAVDEMDFMYSDRAGGTTQVLTSLVPQIDVSASALATPAASICFDTPPVPPPTLPPTLPLETSPVKPKVSPKPTKPKPSVVRESFLDELKAGLSNLNQRPPRIVECSDGEDVKGRGVKGCKMADIRESMLLSQKGRLKPTLQPHPNQLHNLKDIDPEQLNSLTEIIRKAIAQRRTAMQEGVASIDESPLNSKWSVTDDWGV</sequence>
<dbReference type="AlphaFoldDB" id="A0AAD9NY39"/>
<dbReference type="InterPro" id="IPR051681">
    <property type="entry name" value="Ser/Thr_Kinases-Pseudokinases"/>
</dbReference>
<feature type="domain" description="Protein kinase" evidence="4">
    <location>
        <begin position="1"/>
        <end position="163"/>
    </location>
</feature>
<dbReference type="Pfam" id="PF07714">
    <property type="entry name" value="PK_Tyr_Ser-Thr"/>
    <property type="match status" value="1"/>
</dbReference>
<dbReference type="PANTHER" id="PTHR44329">
    <property type="entry name" value="SERINE/THREONINE-PROTEIN KINASE TNNI3K-RELATED"/>
    <property type="match status" value="1"/>
</dbReference>
<dbReference type="PROSITE" id="PS50011">
    <property type="entry name" value="PROTEIN_KINASE_DOM"/>
    <property type="match status" value="1"/>
</dbReference>
<evidence type="ECO:0000256" key="2">
    <source>
        <dbReference type="ARBA" id="ARBA00022840"/>
    </source>
</evidence>
<dbReference type="SUPFAM" id="SSF56112">
    <property type="entry name" value="Protein kinase-like (PK-like)"/>
    <property type="match status" value="1"/>
</dbReference>
<evidence type="ECO:0000256" key="1">
    <source>
        <dbReference type="ARBA" id="ARBA00022741"/>
    </source>
</evidence>
<reference evidence="5" key="1">
    <citation type="journal article" date="2023" name="Mol. Biol. Evol.">
        <title>Third-Generation Sequencing Reveals the Adaptive Role of the Epigenome in Three Deep-Sea Polychaetes.</title>
        <authorList>
            <person name="Perez M."/>
            <person name="Aroh O."/>
            <person name="Sun Y."/>
            <person name="Lan Y."/>
            <person name="Juniper S.K."/>
            <person name="Young C.R."/>
            <person name="Angers B."/>
            <person name="Qian P.Y."/>
        </authorList>
    </citation>
    <scope>NUCLEOTIDE SEQUENCE</scope>
    <source>
        <strain evidence="5">R07B-5</strain>
    </source>
</reference>
<dbReference type="Proteomes" id="UP001209878">
    <property type="component" value="Unassembled WGS sequence"/>
</dbReference>
<proteinExistence type="predicted"/>
<dbReference type="InterPro" id="IPR008271">
    <property type="entry name" value="Ser/Thr_kinase_AS"/>
</dbReference>
<evidence type="ECO:0000256" key="3">
    <source>
        <dbReference type="SAM" id="MobiDB-lite"/>
    </source>
</evidence>
<dbReference type="Gene3D" id="1.10.510.10">
    <property type="entry name" value="Transferase(Phosphotransferase) domain 1"/>
    <property type="match status" value="1"/>
</dbReference>
<dbReference type="EMBL" id="JAODUO010000259">
    <property type="protein sequence ID" value="KAK2184590.1"/>
    <property type="molecule type" value="Genomic_DNA"/>
</dbReference>
<feature type="region of interest" description="Disordered" evidence="3">
    <location>
        <begin position="302"/>
        <end position="328"/>
    </location>
</feature>
<feature type="region of interest" description="Disordered" evidence="3">
    <location>
        <begin position="203"/>
        <end position="232"/>
    </location>
</feature>
<accession>A0AAD9NY39</accession>
<dbReference type="GO" id="GO:0004674">
    <property type="term" value="F:protein serine/threonine kinase activity"/>
    <property type="evidence" value="ECO:0007669"/>
    <property type="project" value="TreeGrafter"/>
</dbReference>
<comment type="caution">
    <text evidence="5">The sequence shown here is derived from an EMBL/GenBank/DDBJ whole genome shotgun (WGS) entry which is preliminary data.</text>
</comment>
<evidence type="ECO:0000313" key="6">
    <source>
        <dbReference type="Proteomes" id="UP001209878"/>
    </source>
</evidence>